<comment type="caution">
    <text evidence="3">The sequence shown here is derived from an EMBL/GenBank/DDBJ whole genome shotgun (WGS) entry which is preliminary data.</text>
</comment>
<evidence type="ECO:0000313" key="4">
    <source>
        <dbReference type="Proteomes" id="UP001500459"/>
    </source>
</evidence>
<dbReference type="Pfam" id="PF13098">
    <property type="entry name" value="Thioredoxin_2"/>
    <property type="match status" value="1"/>
</dbReference>
<keyword evidence="1" id="KW-0732">Signal</keyword>
<protein>
    <recommendedName>
        <fullName evidence="2">Thioredoxin domain-containing protein</fullName>
    </recommendedName>
</protein>
<keyword evidence="4" id="KW-1185">Reference proteome</keyword>
<evidence type="ECO:0000259" key="2">
    <source>
        <dbReference type="PROSITE" id="PS51352"/>
    </source>
</evidence>
<dbReference type="Proteomes" id="UP001500459">
    <property type="component" value="Unassembled WGS sequence"/>
</dbReference>
<accession>A0ABP6UP84</accession>
<dbReference type="Gene3D" id="3.40.30.10">
    <property type="entry name" value="Glutaredoxin"/>
    <property type="match status" value="1"/>
</dbReference>
<evidence type="ECO:0000313" key="3">
    <source>
        <dbReference type="EMBL" id="GAA3516304.1"/>
    </source>
</evidence>
<dbReference type="EMBL" id="BAABCW010000016">
    <property type="protein sequence ID" value="GAA3516304.1"/>
    <property type="molecule type" value="Genomic_DNA"/>
</dbReference>
<dbReference type="PROSITE" id="PS51352">
    <property type="entry name" value="THIOREDOXIN_2"/>
    <property type="match status" value="1"/>
</dbReference>
<sequence length="157" mass="18292">MKYYMLLLLSILSFLLKAQEIDDLHTYTFPKAEQLQLEETRPYFVFIHTNWCRYCHGMKTNTFSNPDVIKELNKKFYFIKLNGEAKEDIVFSGHTFKYMATGVHTGVHQLAEALGNIEGTLSYPTIVILNAKNEIIFQHDSFISSNELLRILEKSFE</sequence>
<proteinExistence type="predicted"/>
<evidence type="ECO:0000256" key="1">
    <source>
        <dbReference type="SAM" id="SignalP"/>
    </source>
</evidence>
<dbReference type="InterPro" id="IPR013766">
    <property type="entry name" value="Thioredoxin_domain"/>
</dbReference>
<feature type="signal peptide" evidence="1">
    <location>
        <begin position="1"/>
        <end position="18"/>
    </location>
</feature>
<name>A0ABP6UP84_9FLAO</name>
<reference evidence="4" key="1">
    <citation type="journal article" date="2019" name="Int. J. Syst. Evol. Microbiol.">
        <title>The Global Catalogue of Microorganisms (GCM) 10K type strain sequencing project: providing services to taxonomists for standard genome sequencing and annotation.</title>
        <authorList>
            <consortium name="The Broad Institute Genomics Platform"/>
            <consortium name="The Broad Institute Genome Sequencing Center for Infectious Disease"/>
            <person name="Wu L."/>
            <person name="Ma J."/>
        </authorList>
    </citation>
    <scope>NUCLEOTIDE SEQUENCE [LARGE SCALE GENOMIC DNA]</scope>
    <source>
        <strain evidence="4">JCM 17106</strain>
    </source>
</reference>
<organism evidence="3 4">
    <name type="scientific">Aquimarina addita</name>
    <dbReference type="NCBI Taxonomy" id="870485"/>
    <lineage>
        <taxon>Bacteria</taxon>
        <taxon>Pseudomonadati</taxon>
        <taxon>Bacteroidota</taxon>
        <taxon>Flavobacteriia</taxon>
        <taxon>Flavobacteriales</taxon>
        <taxon>Flavobacteriaceae</taxon>
        <taxon>Aquimarina</taxon>
    </lineage>
</organism>
<feature type="domain" description="Thioredoxin" evidence="2">
    <location>
        <begin position="5"/>
        <end position="157"/>
    </location>
</feature>
<gene>
    <name evidence="3" type="ORF">GCM10022393_32940</name>
</gene>
<dbReference type="SUPFAM" id="SSF52833">
    <property type="entry name" value="Thioredoxin-like"/>
    <property type="match status" value="1"/>
</dbReference>
<feature type="chain" id="PRO_5045864116" description="Thioredoxin domain-containing protein" evidence="1">
    <location>
        <begin position="19"/>
        <end position="157"/>
    </location>
</feature>
<dbReference type="InterPro" id="IPR036249">
    <property type="entry name" value="Thioredoxin-like_sf"/>
</dbReference>
<dbReference type="RefSeq" id="WP_344929300.1">
    <property type="nucleotide sequence ID" value="NZ_BAABCW010000016.1"/>
</dbReference>
<dbReference type="InterPro" id="IPR012336">
    <property type="entry name" value="Thioredoxin-like_fold"/>
</dbReference>